<keyword evidence="4" id="KW-0067">ATP-binding</keyword>
<feature type="domain" description="MOFRL" evidence="5">
    <location>
        <begin position="332"/>
        <end position="437"/>
    </location>
</feature>
<evidence type="ECO:0000256" key="3">
    <source>
        <dbReference type="ARBA" id="ARBA00022777"/>
    </source>
</evidence>
<sequence>MTNNQSLYYRKAAEEIFRYALESVEPEKLVYKAVSRKGNRLYIQHQEIDLTQLNRIIVIGAGKATAPMAQAIEEIMGDIIDSGLIIVKHGHSVPLIKIQTIEAGHPVPDENGISGTQQLLQLVKETKPNDLIIILISGGGSALLIDLPQHCILEELQTCFDLLLKSGASITEINTVRKHLSHVKGGGLARQIFPARLFTLILSDVIGDPLDVIASGPTVPDPTTFADAWSIVQKYGLEDKIPYSIHYHLQQGIAGNLPETPKSGDAIFSRVNNYIIGSNSIALEAARQKATEMGFHAVITGLNIEGEAAIAAKELVSTARKAGIDTTIPKPACLLSGGETTVRVQGTGVGGRNQELALAAALELEANEPIVILSAGTDGTDGPTDAAGAVVDSNTMIKAATKGLDEKDFLANNDSYHFFRQAGGHIITGPTRTNVMDIMMALIY</sequence>
<evidence type="ECO:0000259" key="5">
    <source>
        <dbReference type="Pfam" id="PF05161"/>
    </source>
</evidence>
<dbReference type="FunFam" id="3.40.1480.10:FF:000002">
    <property type="entry name" value="Glycerate kinase"/>
    <property type="match status" value="1"/>
</dbReference>
<dbReference type="GO" id="GO:0005737">
    <property type="term" value="C:cytoplasm"/>
    <property type="evidence" value="ECO:0007669"/>
    <property type="project" value="TreeGrafter"/>
</dbReference>
<dbReference type="SUPFAM" id="SSF82544">
    <property type="entry name" value="GckA/TtuD-like"/>
    <property type="match status" value="1"/>
</dbReference>
<dbReference type="InterPro" id="IPR037035">
    <property type="entry name" value="GK-like_C_sf"/>
</dbReference>
<evidence type="ECO:0000313" key="8">
    <source>
        <dbReference type="Proteomes" id="UP000480178"/>
    </source>
</evidence>
<dbReference type="Gene3D" id="3.40.50.10180">
    <property type="entry name" value="Glycerate kinase, MOFRL-like N-terminal domain"/>
    <property type="match status" value="1"/>
</dbReference>
<proteinExistence type="predicted"/>
<accession>A0A6C0GJV0</accession>
<dbReference type="InterPro" id="IPR039760">
    <property type="entry name" value="MOFRL_protein"/>
</dbReference>
<keyword evidence="3 7" id="KW-0418">Kinase</keyword>
<evidence type="ECO:0000259" key="6">
    <source>
        <dbReference type="Pfam" id="PF13660"/>
    </source>
</evidence>
<name>A0A6C0GJV0_9BACT</name>
<dbReference type="InterPro" id="IPR038614">
    <property type="entry name" value="GK_N_sf"/>
</dbReference>
<feature type="domain" description="MOFRL-associated" evidence="6">
    <location>
        <begin position="13"/>
        <end position="250"/>
    </location>
</feature>
<dbReference type="Pfam" id="PF13660">
    <property type="entry name" value="DUF4147"/>
    <property type="match status" value="1"/>
</dbReference>
<dbReference type="PANTHER" id="PTHR12227">
    <property type="entry name" value="GLYCERATE KINASE"/>
    <property type="match status" value="1"/>
</dbReference>
<dbReference type="RefSeq" id="WP_162444322.1">
    <property type="nucleotide sequence ID" value="NZ_CP048222.1"/>
</dbReference>
<evidence type="ECO:0000256" key="4">
    <source>
        <dbReference type="ARBA" id="ARBA00022840"/>
    </source>
</evidence>
<dbReference type="InterPro" id="IPR007835">
    <property type="entry name" value="MOFRL"/>
</dbReference>
<keyword evidence="1" id="KW-0808">Transferase</keyword>
<dbReference type="Gene3D" id="3.40.1480.10">
    <property type="entry name" value="MOFRL domain"/>
    <property type="match status" value="1"/>
</dbReference>
<dbReference type="KEGG" id="rhoz:GXP67_17505"/>
<dbReference type="AlphaFoldDB" id="A0A6C0GJV0"/>
<dbReference type="EMBL" id="CP048222">
    <property type="protein sequence ID" value="QHT68308.1"/>
    <property type="molecule type" value="Genomic_DNA"/>
</dbReference>
<keyword evidence="8" id="KW-1185">Reference proteome</keyword>
<dbReference type="PANTHER" id="PTHR12227:SF0">
    <property type="entry name" value="GLYCERATE KINASE"/>
    <property type="match status" value="1"/>
</dbReference>
<keyword evidence="2" id="KW-0547">Nucleotide-binding</keyword>
<dbReference type="GO" id="GO:0008887">
    <property type="term" value="F:glycerate kinase activity"/>
    <property type="evidence" value="ECO:0007669"/>
    <property type="project" value="InterPro"/>
</dbReference>
<evidence type="ECO:0000256" key="1">
    <source>
        <dbReference type="ARBA" id="ARBA00022679"/>
    </source>
</evidence>
<dbReference type="Pfam" id="PF05161">
    <property type="entry name" value="MOFRL"/>
    <property type="match status" value="1"/>
</dbReference>
<evidence type="ECO:0000313" key="7">
    <source>
        <dbReference type="EMBL" id="QHT68308.1"/>
    </source>
</evidence>
<protein>
    <submittedName>
        <fullName evidence="7">Glycerate kinase</fullName>
    </submittedName>
</protein>
<reference evidence="7 8" key="1">
    <citation type="submission" date="2020-01" db="EMBL/GenBank/DDBJ databases">
        <authorList>
            <person name="Kim M.K."/>
        </authorList>
    </citation>
    <scope>NUCLEOTIDE SEQUENCE [LARGE SCALE GENOMIC DNA]</scope>
    <source>
        <strain evidence="7 8">172606-1</strain>
    </source>
</reference>
<dbReference type="GO" id="GO:0005524">
    <property type="term" value="F:ATP binding"/>
    <property type="evidence" value="ECO:0007669"/>
    <property type="project" value="UniProtKB-KW"/>
</dbReference>
<dbReference type="FunFam" id="3.40.50.10180:FF:000001">
    <property type="entry name" value="Glycerate kinase"/>
    <property type="match status" value="1"/>
</dbReference>
<dbReference type="Proteomes" id="UP000480178">
    <property type="component" value="Chromosome"/>
</dbReference>
<dbReference type="InterPro" id="IPR025286">
    <property type="entry name" value="MOFRL_assoc_dom"/>
</dbReference>
<organism evidence="7 8">
    <name type="scientific">Rhodocytophaga rosea</name>
    <dbReference type="NCBI Taxonomy" id="2704465"/>
    <lineage>
        <taxon>Bacteria</taxon>
        <taxon>Pseudomonadati</taxon>
        <taxon>Bacteroidota</taxon>
        <taxon>Cytophagia</taxon>
        <taxon>Cytophagales</taxon>
        <taxon>Rhodocytophagaceae</taxon>
        <taxon>Rhodocytophaga</taxon>
    </lineage>
</organism>
<evidence type="ECO:0000256" key="2">
    <source>
        <dbReference type="ARBA" id="ARBA00022741"/>
    </source>
</evidence>
<gene>
    <name evidence="7" type="ORF">GXP67_17505</name>
</gene>